<comment type="caution">
    <text evidence="3">The sequence shown here is derived from an EMBL/GenBank/DDBJ whole genome shotgun (WGS) entry which is preliminary data.</text>
</comment>
<dbReference type="InterPro" id="IPR007527">
    <property type="entry name" value="Znf_SWIM"/>
</dbReference>
<feature type="domain" description="SWIM-type" evidence="2">
    <location>
        <begin position="650"/>
        <end position="684"/>
    </location>
</feature>
<keyword evidence="4" id="KW-1185">Reference proteome</keyword>
<dbReference type="GO" id="GO:0008270">
    <property type="term" value="F:zinc ion binding"/>
    <property type="evidence" value="ECO:0007669"/>
    <property type="project" value="UniProtKB-KW"/>
</dbReference>
<keyword evidence="1" id="KW-0863">Zinc-finger</keyword>
<organism evidence="3 4">
    <name type="scientific">Perilla frutescens var. hirtella</name>
    <name type="common">Perilla citriodora</name>
    <name type="synonym">Perilla setoyensis</name>
    <dbReference type="NCBI Taxonomy" id="608512"/>
    <lineage>
        <taxon>Eukaryota</taxon>
        <taxon>Viridiplantae</taxon>
        <taxon>Streptophyta</taxon>
        <taxon>Embryophyta</taxon>
        <taxon>Tracheophyta</taxon>
        <taxon>Spermatophyta</taxon>
        <taxon>Magnoliopsida</taxon>
        <taxon>eudicotyledons</taxon>
        <taxon>Gunneridae</taxon>
        <taxon>Pentapetalae</taxon>
        <taxon>asterids</taxon>
        <taxon>lamiids</taxon>
        <taxon>Lamiales</taxon>
        <taxon>Lamiaceae</taxon>
        <taxon>Nepetoideae</taxon>
        <taxon>Elsholtzieae</taxon>
        <taxon>Perilla</taxon>
    </lineage>
</organism>
<evidence type="ECO:0000313" key="4">
    <source>
        <dbReference type="Proteomes" id="UP001190926"/>
    </source>
</evidence>
<evidence type="ECO:0000256" key="1">
    <source>
        <dbReference type="PROSITE-ProRule" id="PRU00325"/>
    </source>
</evidence>
<reference evidence="3 4" key="1">
    <citation type="journal article" date="2021" name="Nat. Commun.">
        <title>Incipient diploidization of the medicinal plant Perilla within 10,000 years.</title>
        <authorList>
            <person name="Zhang Y."/>
            <person name="Shen Q."/>
            <person name="Leng L."/>
            <person name="Zhang D."/>
            <person name="Chen S."/>
            <person name="Shi Y."/>
            <person name="Ning Z."/>
            <person name="Chen S."/>
        </authorList>
    </citation>
    <scope>NUCLEOTIDE SEQUENCE [LARGE SCALE GENOMIC DNA]</scope>
    <source>
        <strain evidence="4">cv. PC099</strain>
    </source>
</reference>
<evidence type="ECO:0000313" key="3">
    <source>
        <dbReference type="EMBL" id="KAH6835873.1"/>
    </source>
</evidence>
<dbReference type="AlphaFoldDB" id="A0AAD4JL40"/>
<gene>
    <name evidence="3" type="ORF">C2S53_012555</name>
</gene>
<accession>A0AAD4JL40</accession>
<evidence type="ECO:0000259" key="2">
    <source>
        <dbReference type="PROSITE" id="PS50966"/>
    </source>
</evidence>
<sequence>MEFKNEEGTSNEFTKSSVAGSLNHELLSDYQDVFTTMDLFDSRDELIHWVRERAIPLGIVVVVHCSELIHWMAARMEDILSLPVQDPPYSEFSAAHINWVKVEGGRQGGDDIALIPFSRVDDFVKGESSNADCPASFRVESRRKRAEGSLSKPRVDGYLEYTLYWCSYGPEDYRDVEPHIGENSSIKPASGKGSRPGRRHMMRGCLCHFTVKRLYTRPLLALIIYNQRNHVDKTGAPCHGILDQEAVGTRAMYAPRISEELRQKVMAMLHVGVSLDTIVQHHMEEVQRHGGPHNRDDFLTRNDVRNMERLIRNAPQELHSNADCSVKMWVQRHHKHVFYFQESYGSEPLILGLQTDWQLQQMLRYGHSGSVAFHSASGSKRLKNTLYSLLAFDSSHNAIPVAWIIISSSSSHPDNIHKWMPSLIERIRGKDTRWRPNAILVDDPSFQLSVIREAFQCRILFCLWHVRRGWLKGLLKHCHNFDVQREMFKHLGRILYCTRNASSTADAVEEFLQIYIDQSVFVEYFRNKWLPKIESWVNCIRNLPVAGLEHYPSIESYHLRLKSRVLTLLPAKSHQRIDLLVHAITTQFHSFYWFDTYIVETGYFENLRDRFSLTNPWYQAEHIPDMDVLLEEENLQFAKVVSQADNSVAYTLWNPGSEFGLCDCAWSMVGNMCKHTIKVAIFCRSRQIARPLLSAQVYRQALLSLLQNLPDDPLVLEHAISHVTRMQQDIKSLEDLSNSGLLQPLSSGTNSMVADNIQPFPQIN</sequence>
<dbReference type="PANTHER" id="PTHR33977">
    <property type="entry name" value="ZINC ION BINDING PROTEIN"/>
    <property type="match status" value="1"/>
</dbReference>
<keyword evidence="1" id="KW-0862">Zinc</keyword>
<proteinExistence type="predicted"/>
<dbReference type="PROSITE" id="PS50966">
    <property type="entry name" value="ZF_SWIM"/>
    <property type="match status" value="1"/>
</dbReference>
<dbReference type="EMBL" id="SDAM02000032">
    <property type="protein sequence ID" value="KAH6835873.1"/>
    <property type="molecule type" value="Genomic_DNA"/>
</dbReference>
<keyword evidence="1" id="KW-0479">Metal-binding</keyword>
<dbReference type="Proteomes" id="UP001190926">
    <property type="component" value="Unassembled WGS sequence"/>
</dbReference>
<name>A0AAD4JL40_PERFH</name>
<dbReference type="PANTHER" id="PTHR33977:SF4">
    <property type="entry name" value="SWIM-TYPE DOMAIN-CONTAINING PROTEIN"/>
    <property type="match status" value="1"/>
</dbReference>
<protein>
    <recommendedName>
        <fullName evidence="2">SWIM-type domain-containing protein</fullName>
    </recommendedName>
</protein>